<dbReference type="SUPFAM" id="SSF53335">
    <property type="entry name" value="S-adenosyl-L-methionine-dependent methyltransferases"/>
    <property type="match status" value="1"/>
</dbReference>
<dbReference type="CDD" id="cd21147">
    <property type="entry name" value="RsmF_methylt_CTD1"/>
    <property type="match status" value="1"/>
</dbReference>
<reference evidence="10" key="2">
    <citation type="journal article" date="2021" name="Data Brief">
        <title>Draft genome sequence data of the facultative, thermophilic, xylanolytic bacterium Paenibacillus sp. strain DA-C8.</title>
        <authorList>
            <person name="Chhe C."/>
            <person name="Uke A."/>
            <person name="Baramee S."/>
            <person name="Ungkulpasvich U."/>
            <person name="Tachaapaikoon C."/>
            <person name="Pason P."/>
            <person name="Waeonukul R."/>
            <person name="Ratanakhanokchai K."/>
            <person name="Kosugi A."/>
        </authorList>
    </citation>
    <scope>NUCLEOTIDE SEQUENCE</scope>
    <source>
        <strain evidence="10">DA-C8</strain>
    </source>
</reference>
<feature type="region of interest" description="Disordered" evidence="8">
    <location>
        <begin position="290"/>
        <end position="315"/>
    </location>
</feature>
<keyword evidence="4 7" id="KW-0808">Transferase</keyword>
<dbReference type="Gene3D" id="2.30.130.60">
    <property type="match status" value="1"/>
</dbReference>
<evidence type="ECO:0000256" key="3">
    <source>
        <dbReference type="ARBA" id="ARBA00022603"/>
    </source>
</evidence>
<dbReference type="GO" id="GO:0008173">
    <property type="term" value="F:RNA methyltransferase activity"/>
    <property type="evidence" value="ECO:0007669"/>
    <property type="project" value="InterPro"/>
</dbReference>
<dbReference type="InterPro" id="IPR001678">
    <property type="entry name" value="MeTrfase_RsmB-F_NOP2_dom"/>
</dbReference>
<evidence type="ECO:0000256" key="5">
    <source>
        <dbReference type="ARBA" id="ARBA00022691"/>
    </source>
</evidence>
<evidence type="ECO:0000256" key="2">
    <source>
        <dbReference type="ARBA" id="ARBA00022490"/>
    </source>
</evidence>
<dbReference type="InterPro" id="IPR018314">
    <property type="entry name" value="RsmB/NOL1/NOP2-like_CS"/>
</dbReference>
<feature type="compositionally biased region" description="Basic residues" evidence="8">
    <location>
        <begin position="300"/>
        <end position="313"/>
    </location>
</feature>
<evidence type="ECO:0000313" key="11">
    <source>
        <dbReference type="Proteomes" id="UP000654993"/>
    </source>
</evidence>
<dbReference type="EMBL" id="BMAQ01000015">
    <property type="protein sequence ID" value="GFR38334.1"/>
    <property type="molecule type" value="Genomic_DNA"/>
</dbReference>
<evidence type="ECO:0000313" key="10">
    <source>
        <dbReference type="EMBL" id="GFR38334.1"/>
    </source>
</evidence>
<keyword evidence="11" id="KW-1185">Reference proteome</keyword>
<evidence type="ECO:0000256" key="4">
    <source>
        <dbReference type="ARBA" id="ARBA00022679"/>
    </source>
</evidence>
<dbReference type="PROSITE" id="PS51686">
    <property type="entry name" value="SAM_MT_RSMB_NOP"/>
    <property type="match status" value="1"/>
</dbReference>
<feature type="domain" description="SAM-dependent MTase RsmB/NOP-type" evidence="9">
    <location>
        <begin position="24"/>
        <end position="327"/>
    </location>
</feature>
<keyword evidence="6 7" id="KW-0694">RNA-binding</keyword>
<reference evidence="10" key="1">
    <citation type="submission" date="2020-08" db="EMBL/GenBank/DDBJ databases">
        <authorList>
            <person name="Uke A."/>
            <person name="Chhe C."/>
            <person name="Baramee S."/>
            <person name="Kosugi A."/>
        </authorList>
    </citation>
    <scope>NUCLEOTIDE SEQUENCE</scope>
    <source>
        <strain evidence="10">DA-C8</strain>
    </source>
</reference>
<dbReference type="Pfam" id="PF13636">
    <property type="entry name" value="Methyltranf_PUA"/>
    <property type="match status" value="1"/>
</dbReference>
<evidence type="ECO:0000256" key="6">
    <source>
        <dbReference type="ARBA" id="ARBA00022884"/>
    </source>
</evidence>
<name>A0A916QG85_9BACL</name>
<sequence length="465" mass="51696">MTIELPEAFLRRMNEMLGEDYNAFVASYGEDRTHGLRLNTRKVPLDSAEADKLRAQFQLEPVPWCKAGYYYAEEAKPGRHPYHAAGVYYIQEPSAMSAAEMLAPQPGEIVLDLAAAPGGKSTHIADLMQGQGLLVANEIHPGRAAILSENIERMGIQHAVVTNASPGQLADRFPHYFDRILVDAPCSGEGMFRKDPQAVLEWSEQQVAVCAARQFDILQDAIKMLKPGGTLVYSTCTFAEEENEEIIDRLCEEYPHMEWITMERFWPHRHRGEGHFVAVLRDRREEEAPLELGPAAAAGPKRRDKMQRSKHSSRAAQGSAEAAMRFFHAFAAEQLPNFTLPEGEPILFGEQLYWLPVCGGKMSADLLQGLKVPRPGLHLGLVRKQRFEPSHALALALKPDEAARVHHLTAEDSETEAYLRGETLPIGAGMKGWTLVAVDGYPLGWGKAGGGMLKNHYPKGLRRPY</sequence>
<dbReference type="InterPro" id="IPR029063">
    <property type="entry name" value="SAM-dependent_MTases_sf"/>
</dbReference>
<keyword evidence="2" id="KW-0963">Cytoplasm</keyword>
<protein>
    <submittedName>
        <fullName evidence="10">tRNA/rRNA methyltransferase</fullName>
    </submittedName>
</protein>
<dbReference type="Pfam" id="PF01189">
    <property type="entry name" value="Methyltr_RsmB-F"/>
    <property type="match status" value="1"/>
</dbReference>
<comment type="caution">
    <text evidence="10">The sequence shown here is derived from an EMBL/GenBank/DDBJ whole genome shotgun (WGS) entry which is preliminary data.</text>
</comment>
<accession>A0A916QG85</accession>
<dbReference type="InterPro" id="IPR031341">
    <property type="entry name" value="Methyltr_RsmF_N"/>
</dbReference>
<dbReference type="GO" id="GO:0001510">
    <property type="term" value="P:RNA methylation"/>
    <property type="evidence" value="ECO:0007669"/>
    <property type="project" value="InterPro"/>
</dbReference>
<comment type="caution">
    <text evidence="7">Lacks conserved residue(s) required for the propagation of feature annotation.</text>
</comment>
<dbReference type="PANTHER" id="PTHR22807:SF30">
    <property type="entry name" value="28S RRNA (CYTOSINE(4447)-C(5))-METHYLTRANSFERASE-RELATED"/>
    <property type="match status" value="1"/>
</dbReference>
<dbReference type="RefSeq" id="WP_200966586.1">
    <property type="nucleotide sequence ID" value="NZ_BMAQ01000015.1"/>
</dbReference>
<feature type="compositionally biased region" description="Low complexity" evidence="8">
    <location>
        <begin position="290"/>
        <end position="299"/>
    </location>
</feature>
<dbReference type="GO" id="GO:0003723">
    <property type="term" value="F:RNA binding"/>
    <property type="evidence" value="ECO:0007669"/>
    <property type="project" value="UniProtKB-UniRule"/>
</dbReference>
<dbReference type="Proteomes" id="UP000654993">
    <property type="component" value="Unassembled WGS sequence"/>
</dbReference>
<dbReference type="Gene3D" id="3.30.70.1170">
    <property type="entry name" value="Sun protein, domain 3"/>
    <property type="match status" value="1"/>
</dbReference>
<gene>
    <name evidence="10" type="ORF">PRECH8_16300</name>
</gene>
<evidence type="ECO:0000256" key="7">
    <source>
        <dbReference type="PROSITE-ProRule" id="PRU01023"/>
    </source>
</evidence>
<dbReference type="PANTHER" id="PTHR22807">
    <property type="entry name" value="NOP2 YEAST -RELATED NOL1/NOP2/FMU SUN DOMAIN-CONTAINING"/>
    <property type="match status" value="1"/>
</dbReference>
<dbReference type="CDD" id="cd02440">
    <property type="entry name" value="AdoMet_MTases"/>
    <property type="match status" value="1"/>
</dbReference>
<dbReference type="AlphaFoldDB" id="A0A916QG85"/>
<evidence type="ECO:0000256" key="1">
    <source>
        <dbReference type="ARBA" id="ARBA00007494"/>
    </source>
</evidence>
<dbReference type="PROSITE" id="PS01153">
    <property type="entry name" value="NOL1_NOP2_SUN"/>
    <property type="match status" value="1"/>
</dbReference>
<dbReference type="InterPro" id="IPR027391">
    <property type="entry name" value="Nol1_Nop2_Fmu_2"/>
</dbReference>
<feature type="binding site" evidence="7">
    <location>
        <position position="183"/>
    </location>
    <ligand>
        <name>S-adenosyl-L-methionine</name>
        <dbReference type="ChEBI" id="CHEBI:59789"/>
    </ligand>
</feature>
<dbReference type="InterPro" id="IPR049560">
    <property type="entry name" value="MeTrfase_RsmB-F_NOP2_cat"/>
</dbReference>
<feature type="binding site" evidence="7">
    <location>
        <position position="138"/>
    </location>
    <ligand>
        <name>S-adenosyl-L-methionine</name>
        <dbReference type="ChEBI" id="CHEBI:59789"/>
    </ligand>
</feature>
<dbReference type="InterPro" id="IPR023267">
    <property type="entry name" value="RCMT"/>
</dbReference>
<dbReference type="InterPro" id="IPR031340">
    <property type="entry name" value="RsmF_methylt_CI"/>
</dbReference>
<keyword evidence="5 7" id="KW-0949">S-adenosyl-L-methionine</keyword>
<dbReference type="PRINTS" id="PR02008">
    <property type="entry name" value="RCMTFAMILY"/>
</dbReference>
<evidence type="ECO:0000259" key="9">
    <source>
        <dbReference type="PROSITE" id="PS51686"/>
    </source>
</evidence>
<dbReference type="Pfam" id="PF17126">
    <property type="entry name" value="RsmF_methylt_CI"/>
    <property type="match status" value="1"/>
</dbReference>
<dbReference type="Pfam" id="PF17125">
    <property type="entry name" value="Methyltr_RsmF_N"/>
    <property type="match status" value="1"/>
</dbReference>
<feature type="binding site" evidence="7">
    <location>
        <begin position="114"/>
        <end position="120"/>
    </location>
    <ligand>
        <name>S-adenosyl-L-methionine</name>
        <dbReference type="ChEBI" id="CHEBI:59789"/>
    </ligand>
</feature>
<keyword evidence="3 7" id="KW-0489">Methyltransferase</keyword>
<evidence type="ECO:0000256" key="8">
    <source>
        <dbReference type="SAM" id="MobiDB-lite"/>
    </source>
</evidence>
<proteinExistence type="inferred from homology"/>
<dbReference type="Gene3D" id="3.40.50.150">
    <property type="entry name" value="Vaccinia Virus protein VP39"/>
    <property type="match status" value="1"/>
</dbReference>
<organism evidence="10 11">
    <name type="scientific">Insulibacter thermoxylanivorax</name>
    <dbReference type="NCBI Taxonomy" id="2749268"/>
    <lineage>
        <taxon>Bacteria</taxon>
        <taxon>Bacillati</taxon>
        <taxon>Bacillota</taxon>
        <taxon>Bacilli</taxon>
        <taxon>Bacillales</taxon>
        <taxon>Paenibacillaceae</taxon>
        <taxon>Insulibacter</taxon>
    </lineage>
</organism>
<comment type="similarity">
    <text evidence="1 7">Belongs to the class I-like SAM-binding methyltransferase superfamily. RsmB/NOP family.</text>
</comment>
<feature type="active site" description="Nucleophile" evidence="7">
    <location>
        <position position="236"/>
    </location>
</feature>